<gene>
    <name evidence="10" type="ORF">CYJ27_03570</name>
</gene>
<organism evidence="10 11">
    <name type="scientific">Aerococcus christensenii</name>
    <dbReference type="NCBI Taxonomy" id="87541"/>
    <lineage>
        <taxon>Bacteria</taxon>
        <taxon>Bacillati</taxon>
        <taxon>Bacillota</taxon>
        <taxon>Bacilli</taxon>
        <taxon>Lactobacillales</taxon>
        <taxon>Aerococcaceae</taxon>
        <taxon>Aerococcus</taxon>
    </lineage>
</organism>
<feature type="transmembrane region" description="Helical" evidence="9">
    <location>
        <begin position="89"/>
        <end position="111"/>
    </location>
</feature>
<feature type="transmembrane region" description="Helical" evidence="9">
    <location>
        <begin position="347"/>
        <end position="370"/>
    </location>
</feature>
<protein>
    <submittedName>
        <fullName evidence="10">Amino acid carrier protein</fullName>
    </submittedName>
</protein>
<evidence type="ECO:0000256" key="9">
    <source>
        <dbReference type="RuleBase" id="RU363064"/>
    </source>
</evidence>
<dbReference type="Pfam" id="PF01235">
    <property type="entry name" value="Na_Ala_symp"/>
    <property type="match status" value="1"/>
</dbReference>
<dbReference type="PANTHER" id="PTHR30330:SF1">
    <property type="entry name" value="AMINO-ACID CARRIER PROTEIN ALST"/>
    <property type="match status" value="1"/>
</dbReference>
<comment type="similarity">
    <text evidence="2 9">Belongs to the alanine or glycine:cation symporter (AGCS) (TC 2.A.25) family.</text>
</comment>
<evidence type="ECO:0000256" key="1">
    <source>
        <dbReference type="ARBA" id="ARBA00004651"/>
    </source>
</evidence>
<dbReference type="GO" id="GO:0005283">
    <property type="term" value="F:amino acid:sodium symporter activity"/>
    <property type="evidence" value="ECO:0007669"/>
    <property type="project" value="InterPro"/>
</dbReference>
<feature type="transmembrane region" description="Helical" evidence="9">
    <location>
        <begin position="304"/>
        <end position="327"/>
    </location>
</feature>
<evidence type="ECO:0000256" key="6">
    <source>
        <dbReference type="ARBA" id="ARBA00022847"/>
    </source>
</evidence>
<dbReference type="InterPro" id="IPR001463">
    <property type="entry name" value="Na/Ala_symport"/>
</dbReference>
<reference evidence="10 11" key="1">
    <citation type="submission" date="2017-12" db="EMBL/GenBank/DDBJ databases">
        <title>Phylogenetic diversity of female urinary microbiome.</title>
        <authorList>
            <person name="Thomas-White K."/>
            <person name="Wolfe A.J."/>
        </authorList>
    </citation>
    <scope>NUCLEOTIDE SEQUENCE [LARGE SCALE GENOMIC DNA]</scope>
    <source>
        <strain evidence="10 11">UMB0844</strain>
    </source>
</reference>
<feature type="transmembrane region" description="Helical" evidence="9">
    <location>
        <begin position="386"/>
        <end position="404"/>
    </location>
</feature>
<feature type="transmembrane region" description="Helical" evidence="9">
    <location>
        <begin position="144"/>
        <end position="167"/>
    </location>
</feature>
<comment type="subcellular location">
    <subcellularLocation>
        <location evidence="1 9">Cell membrane</location>
        <topology evidence="1 9">Multi-pass membrane protein</topology>
    </subcellularLocation>
</comment>
<feature type="transmembrane region" description="Helical" evidence="9">
    <location>
        <begin position="213"/>
        <end position="237"/>
    </location>
</feature>
<proteinExistence type="inferred from homology"/>
<feature type="transmembrane region" description="Helical" evidence="9">
    <location>
        <begin position="15"/>
        <end position="34"/>
    </location>
</feature>
<dbReference type="PRINTS" id="PR00175">
    <property type="entry name" value="NAALASMPORT"/>
</dbReference>
<evidence type="ECO:0000256" key="8">
    <source>
        <dbReference type="ARBA" id="ARBA00023136"/>
    </source>
</evidence>
<evidence type="ECO:0000313" key="10">
    <source>
        <dbReference type="EMBL" id="PKY91760.1"/>
    </source>
</evidence>
<dbReference type="GO" id="GO:0005886">
    <property type="term" value="C:plasma membrane"/>
    <property type="evidence" value="ECO:0007669"/>
    <property type="project" value="UniProtKB-SubCell"/>
</dbReference>
<dbReference type="AlphaFoldDB" id="A0A2I1K7Y8"/>
<keyword evidence="6 9" id="KW-0769">Symport</keyword>
<evidence type="ECO:0000313" key="11">
    <source>
        <dbReference type="Proteomes" id="UP000234775"/>
    </source>
</evidence>
<feature type="transmembrane region" description="Helical" evidence="9">
    <location>
        <begin position="249"/>
        <end position="267"/>
    </location>
</feature>
<evidence type="ECO:0000256" key="4">
    <source>
        <dbReference type="ARBA" id="ARBA00022475"/>
    </source>
</evidence>
<keyword evidence="11" id="KW-1185">Reference proteome</keyword>
<sequence length="472" mass="51575">MTETILNTITPISDFLYYPILVALLLGIGLYFTVKTQFVQVSEFKDAISVIMEKPEEEGSVSSFQALMVSTASRVGTGNIVGVSTAICLGGYGAVFWMWVVALIGGASAFIESTLAQIYKKRGIGNSCYGGPSYYIETALNKRWLGIIFSIFLILTYAIGFNMLAAYNVQDAFKVYSFYHEIYTPLIIGALLAAVTAFCIFGGGKRIIKFTTFLVPFMGIIYVVVALIMILFNITFLPTVFKFIMQDAFNFKAIFSGIAGSSMMFGIKRGLFSNEAGIGSAPNAAASAHISHPVKQGLVQMISVFIDTLLICSATAFMCLCSGIAPSAELSGAAYVQVAFSTLFGHYGNFFITLSLMLFGFTTVIGNLFYVDNNIAYIFRGMPRRGFMLVYRALAVLVIFVGSLQQADLAWGTADLLMALMALINLPAILILSKVALRALDDYRQQAKQGKNPVFKAQNIGMDDQKLDFWKD</sequence>
<keyword evidence="5 9" id="KW-0812">Transmembrane</keyword>
<dbReference type="PANTHER" id="PTHR30330">
    <property type="entry name" value="AGSS FAMILY TRANSPORTER, SODIUM-ALANINE"/>
    <property type="match status" value="1"/>
</dbReference>
<keyword evidence="3 9" id="KW-0813">Transport</keyword>
<dbReference type="RefSeq" id="WP_101660019.1">
    <property type="nucleotide sequence ID" value="NZ_PKGZ01000002.1"/>
</dbReference>
<dbReference type="NCBIfam" id="TIGR00835">
    <property type="entry name" value="agcS"/>
    <property type="match status" value="1"/>
</dbReference>
<keyword evidence="4 9" id="KW-1003">Cell membrane</keyword>
<evidence type="ECO:0000256" key="3">
    <source>
        <dbReference type="ARBA" id="ARBA00022448"/>
    </source>
</evidence>
<evidence type="ECO:0000256" key="5">
    <source>
        <dbReference type="ARBA" id="ARBA00022692"/>
    </source>
</evidence>
<feature type="transmembrane region" description="Helical" evidence="9">
    <location>
        <begin position="182"/>
        <end position="201"/>
    </location>
</feature>
<comment type="caution">
    <text evidence="10">The sequence shown here is derived from an EMBL/GenBank/DDBJ whole genome shotgun (WGS) entry which is preliminary data.</text>
</comment>
<dbReference type="Proteomes" id="UP000234775">
    <property type="component" value="Unassembled WGS sequence"/>
</dbReference>
<dbReference type="FunFam" id="1.20.1740.10:FF:000004">
    <property type="entry name" value="Sodium:alanine symporter family protein"/>
    <property type="match status" value="1"/>
</dbReference>
<accession>A0A2I1K7Y8</accession>
<feature type="transmembrane region" description="Helical" evidence="9">
    <location>
        <begin position="416"/>
        <end position="437"/>
    </location>
</feature>
<evidence type="ECO:0000256" key="2">
    <source>
        <dbReference type="ARBA" id="ARBA00009261"/>
    </source>
</evidence>
<keyword evidence="8 9" id="KW-0472">Membrane</keyword>
<name>A0A2I1K7Y8_9LACT</name>
<dbReference type="EMBL" id="PKGZ01000002">
    <property type="protein sequence ID" value="PKY91760.1"/>
    <property type="molecule type" value="Genomic_DNA"/>
</dbReference>
<evidence type="ECO:0000256" key="7">
    <source>
        <dbReference type="ARBA" id="ARBA00022989"/>
    </source>
</evidence>
<dbReference type="Gene3D" id="1.20.1740.10">
    <property type="entry name" value="Amino acid/polyamine transporter I"/>
    <property type="match status" value="1"/>
</dbReference>
<keyword evidence="7 9" id="KW-1133">Transmembrane helix</keyword>
<dbReference type="PROSITE" id="PS00873">
    <property type="entry name" value="NA_ALANINE_SYMP"/>
    <property type="match status" value="1"/>
</dbReference>